<evidence type="ECO:0000313" key="4">
    <source>
        <dbReference type="Proteomes" id="UP000187209"/>
    </source>
</evidence>
<feature type="coiled-coil region" evidence="1">
    <location>
        <begin position="640"/>
        <end position="709"/>
    </location>
</feature>
<name>A0A1R2CW16_9CILI</name>
<feature type="coiled-coil region" evidence="1">
    <location>
        <begin position="558"/>
        <end position="596"/>
    </location>
</feature>
<sequence>MFGKRPGSRGYDADYGFSNIGSALDSDDDFKKMKDDEELAKLMSEFGDPPPKTPMVNPFPQIEAEEEGVIQTLTTKGSRRKRTIGAADRPNTAPMKKKEEFQGSTIEFMPGKLKDPSQTTGSGAFPFARESGQSTGFQIEPISVGNSNNNRNPYYPAFPIGNSNSVFGSATMQAAPGNAINPEFNKLSTPPLPNMNFGLSANDPQGFSLNSGAFTSPLPLPVPPINPQGYSINSISPGIQQGFSLNSGNLTSPNLPIPSGKNISPFMPGSSDPFSSNYAEPQNSGNFPTPILANPNTNNLPLFEQKTSPNLHPESFDYNPPGMSTGFNNFLPRESGMSSFAIPKNNPLKIQELNSEVKEVKLSPRSLEIKRLEQILAEANEQRAKELDDQKTRFDNALKQELEKVDQEHEQQLSELKNWFESKKSSLENFRSHHDTISNLAQLISKHSQTINTLSSKFSKEKEYTEDIKIQELSAKERALEEREKRLLTQIQIIEQDKKRLELKQKTLEDLEDRFQKIIDEDKYKLIEEQKSMTELQETLRLQDREKKQILALEMHKLSLLEEQVEREEKIIEEEISNKENDIKEKEALMEIEKNEAYTQIQYEKNLLQSQITQIENFRRNIPNINADINKRVLICEEKSKQLKYEAENLRKAQEMLEKDRKSFEKEAQKIHQICIDLDKETESLMEQRQEIERRRREIEQRRHEVLEIKEKSRQDRHRVDQLKMSLAQRKKVYESLKGNDAPFEKPPLGADRSYVRPKRFQNVSFDGYRSDKPSPKLGTGLDSVYFEPEPMRNTVRPRSVISRSTFKAADYLKDLEQYHHGNQDTQNYIAEEAINLMKSKMNFQI</sequence>
<evidence type="ECO:0000313" key="3">
    <source>
        <dbReference type="EMBL" id="OMJ93204.1"/>
    </source>
</evidence>
<accession>A0A1R2CW16</accession>
<feature type="coiled-coil region" evidence="1">
    <location>
        <begin position="470"/>
        <end position="521"/>
    </location>
</feature>
<dbReference type="OrthoDB" id="10663887at2759"/>
<dbReference type="EMBL" id="MPUH01000047">
    <property type="protein sequence ID" value="OMJ93204.1"/>
    <property type="molecule type" value="Genomic_DNA"/>
</dbReference>
<dbReference type="PANTHER" id="PTHR23159">
    <property type="entry name" value="CENTROSOMAL PROTEIN 2"/>
    <property type="match status" value="1"/>
</dbReference>
<reference evidence="3 4" key="1">
    <citation type="submission" date="2016-11" db="EMBL/GenBank/DDBJ databases">
        <title>The macronuclear genome of Stentor coeruleus: a giant cell with tiny introns.</title>
        <authorList>
            <person name="Slabodnick M."/>
            <person name="Ruby J.G."/>
            <person name="Reiff S.B."/>
            <person name="Swart E.C."/>
            <person name="Gosai S."/>
            <person name="Prabakaran S."/>
            <person name="Witkowska E."/>
            <person name="Larue G.E."/>
            <person name="Fisher S."/>
            <person name="Freeman R.M."/>
            <person name="Gunawardena J."/>
            <person name="Chu W."/>
            <person name="Stover N.A."/>
            <person name="Gregory B.D."/>
            <person name="Nowacki M."/>
            <person name="Derisi J."/>
            <person name="Roy S.W."/>
            <person name="Marshall W.F."/>
            <person name="Sood P."/>
        </authorList>
    </citation>
    <scope>NUCLEOTIDE SEQUENCE [LARGE SCALE GENOMIC DNA]</scope>
    <source>
        <strain evidence="3">WM001</strain>
    </source>
</reference>
<dbReference type="Proteomes" id="UP000187209">
    <property type="component" value="Unassembled WGS sequence"/>
</dbReference>
<evidence type="ECO:0000256" key="2">
    <source>
        <dbReference type="SAM" id="MobiDB-lite"/>
    </source>
</evidence>
<evidence type="ECO:0000256" key="1">
    <source>
        <dbReference type="SAM" id="Coils"/>
    </source>
</evidence>
<comment type="caution">
    <text evidence="3">The sequence shown here is derived from an EMBL/GenBank/DDBJ whole genome shotgun (WGS) entry which is preliminary data.</text>
</comment>
<proteinExistence type="predicted"/>
<protein>
    <submittedName>
        <fullName evidence="3">Uncharacterized protein</fullName>
    </submittedName>
</protein>
<organism evidence="3 4">
    <name type="scientific">Stentor coeruleus</name>
    <dbReference type="NCBI Taxonomy" id="5963"/>
    <lineage>
        <taxon>Eukaryota</taxon>
        <taxon>Sar</taxon>
        <taxon>Alveolata</taxon>
        <taxon>Ciliophora</taxon>
        <taxon>Postciliodesmatophora</taxon>
        <taxon>Heterotrichea</taxon>
        <taxon>Heterotrichida</taxon>
        <taxon>Stentoridae</taxon>
        <taxon>Stentor</taxon>
    </lineage>
</organism>
<gene>
    <name evidence="3" type="ORF">SteCoe_3904</name>
</gene>
<keyword evidence="1" id="KW-0175">Coiled coil</keyword>
<keyword evidence="4" id="KW-1185">Reference proteome</keyword>
<dbReference type="PANTHER" id="PTHR23159:SF31">
    <property type="entry name" value="CENTROSOME-ASSOCIATED PROTEIN CEP250 ISOFORM X1"/>
    <property type="match status" value="1"/>
</dbReference>
<dbReference type="AlphaFoldDB" id="A0A1R2CW16"/>
<feature type="region of interest" description="Disordered" evidence="2">
    <location>
        <begin position="74"/>
        <end position="99"/>
    </location>
</feature>
<feature type="coiled-coil region" evidence="1">
    <location>
        <begin position="369"/>
        <end position="415"/>
    </location>
</feature>